<proteinExistence type="predicted"/>
<accession>A0ABQ9HI99</accession>
<reference evidence="1 2" key="1">
    <citation type="submission" date="2023-02" db="EMBL/GenBank/DDBJ databases">
        <title>LHISI_Scaffold_Assembly.</title>
        <authorList>
            <person name="Stuart O.P."/>
            <person name="Cleave R."/>
            <person name="Magrath M.J.L."/>
            <person name="Mikheyev A.S."/>
        </authorList>
    </citation>
    <scope>NUCLEOTIDE SEQUENCE [LARGE SCALE GENOMIC DNA]</scope>
    <source>
        <strain evidence="1">Daus_M_001</strain>
        <tissue evidence="1">Leg muscle</tissue>
    </source>
</reference>
<evidence type="ECO:0000313" key="2">
    <source>
        <dbReference type="Proteomes" id="UP001159363"/>
    </source>
</evidence>
<gene>
    <name evidence="1" type="ORF">PR048_015910</name>
</gene>
<keyword evidence="2" id="KW-1185">Reference proteome</keyword>
<dbReference type="Proteomes" id="UP001159363">
    <property type="component" value="Chromosome 4"/>
</dbReference>
<comment type="caution">
    <text evidence="1">The sequence shown here is derived from an EMBL/GenBank/DDBJ whole genome shotgun (WGS) entry which is preliminary data.</text>
</comment>
<organism evidence="1 2">
    <name type="scientific">Dryococelus australis</name>
    <dbReference type="NCBI Taxonomy" id="614101"/>
    <lineage>
        <taxon>Eukaryota</taxon>
        <taxon>Metazoa</taxon>
        <taxon>Ecdysozoa</taxon>
        <taxon>Arthropoda</taxon>
        <taxon>Hexapoda</taxon>
        <taxon>Insecta</taxon>
        <taxon>Pterygota</taxon>
        <taxon>Neoptera</taxon>
        <taxon>Polyneoptera</taxon>
        <taxon>Phasmatodea</taxon>
        <taxon>Verophasmatodea</taxon>
        <taxon>Anareolatae</taxon>
        <taxon>Phasmatidae</taxon>
        <taxon>Eurycanthinae</taxon>
        <taxon>Dryococelus</taxon>
    </lineage>
</organism>
<evidence type="ECO:0000313" key="1">
    <source>
        <dbReference type="EMBL" id="KAJ8884053.1"/>
    </source>
</evidence>
<sequence>MSRVWGAMAYKRSAHRYRCEHNLASSRETILLRVPFIRTYYTTEIIVEDIAEDKEKKEFLMKYAKAKLVTVRCLPNEVFRFGKRCKTCHRYVKITQRSVWNTKRVQ</sequence>
<name>A0ABQ9HI99_9NEOP</name>
<dbReference type="EMBL" id="JARBHB010000005">
    <property type="protein sequence ID" value="KAJ8884053.1"/>
    <property type="molecule type" value="Genomic_DNA"/>
</dbReference>
<protein>
    <submittedName>
        <fullName evidence="1">Uncharacterized protein</fullName>
    </submittedName>
</protein>